<gene>
    <name evidence="1" type="ORF">N180_13765</name>
</gene>
<organism evidence="1 2">
    <name type="scientific">Pedobacter antarcticus 4BY</name>
    <dbReference type="NCBI Taxonomy" id="1358423"/>
    <lineage>
        <taxon>Bacteria</taxon>
        <taxon>Pseudomonadati</taxon>
        <taxon>Bacteroidota</taxon>
        <taxon>Sphingobacteriia</taxon>
        <taxon>Sphingobacteriales</taxon>
        <taxon>Sphingobacteriaceae</taxon>
        <taxon>Pedobacter</taxon>
    </lineage>
</organism>
<protein>
    <submittedName>
        <fullName evidence="1">Uncharacterized protein</fullName>
    </submittedName>
</protein>
<dbReference type="EMBL" id="JNFF01000057">
    <property type="protein sequence ID" value="KEQ29873.1"/>
    <property type="molecule type" value="Genomic_DNA"/>
</dbReference>
<evidence type="ECO:0000313" key="1">
    <source>
        <dbReference type="EMBL" id="KEQ29873.1"/>
    </source>
</evidence>
<name>A0A081PGQ0_9SPHI</name>
<dbReference type="Proteomes" id="UP000028007">
    <property type="component" value="Unassembled WGS sequence"/>
</dbReference>
<dbReference type="eggNOG" id="COG2253">
    <property type="taxonomic scope" value="Bacteria"/>
</dbReference>
<comment type="caution">
    <text evidence="1">The sequence shown here is derived from an EMBL/GenBank/DDBJ whole genome shotgun (WGS) entry which is preliminary data.</text>
</comment>
<accession>A0A081PGQ0</accession>
<reference evidence="1 2" key="1">
    <citation type="journal article" date="1992" name="Int. J. Syst. Bacteriol.">
        <title>Sphingobacterium antarcticus sp. nov. a Psychrotrophic Bacterium from the Soils of Schirmacher Oasis, Antarctica.</title>
        <authorList>
            <person name="Shivaji S."/>
            <person name="Ray M.K."/>
            <person name="Rao N.S."/>
            <person name="Saiserr L."/>
            <person name="Jagannadham M.V."/>
            <person name="Kumar G.S."/>
            <person name="Reddy G."/>
            <person name="Bhargava P.M."/>
        </authorList>
    </citation>
    <scope>NUCLEOTIDE SEQUENCE [LARGE SCALE GENOMIC DNA]</scope>
    <source>
        <strain evidence="1 2">4BY</strain>
    </source>
</reference>
<sequence length="91" mass="11387">MRQYYDIYCLLNNENVQRFIGTKEYKSHKLERFPRRDLIIPLFENQAFMLNDRSIRKEYQKRYQETKALYYNGQPDFEDLLSRIKNNLHRF</sequence>
<keyword evidence="2" id="KW-1185">Reference proteome</keyword>
<dbReference type="AlphaFoldDB" id="A0A081PGQ0"/>
<evidence type="ECO:0000313" key="2">
    <source>
        <dbReference type="Proteomes" id="UP000028007"/>
    </source>
</evidence>
<proteinExistence type="predicted"/>